<dbReference type="PRINTS" id="PR00359">
    <property type="entry name" value="BP450"/>
</dbReference>
<dbReference type="PANTHER" id="PTHR46696">
    <property type="entry name" value="P450, PUTATIVE (EUROFUNG)-RELATED"/>
    <property type="match status" value="1"/>
</dbReference>
<dbReference type="EMBL" id="JBHUEL010000004">
    <property type="protein sequence ID" value="MFD1766500.1"/>
    <property type="molecule type" value="Genomic_DNA"/>
</dbReference>
<dbReference type="Gene3D" id="1.10.630.10">
    <property type="entry name" value="Cytochrome P450"/>
    <property type="match status" value="1"/>
</dbReference>
<dbReference type="PROSITE" id="PS00086">
    <property type="entry name" value="CYTOCHROME_P450"/>
    <property type="match status" value="1"/>
</dbReference>
<dbReference type="InterPro" id="IPR002397">
    <property type="entry name" value="Cyt_P450_B"/>
</dbReference>
<name>A0ABW4MCK2_9SPHN</name>
<dbReference type="SUPFAM" id="SSF48264">
    <property type="entry name" value="Cytochrome P450"/>
    <property type="match status" value="1"/>
</dbReference>
<accession>A0ABW4MCK2</accession>
<sequence length="403" mass="45668">METNILDPEIFPAEQGPPHRLFDHWRENDPVHWNPANPGYLSRFPDSSGVKSFWVLTRYKDVQDVSMNQELFSSHEAGIVVWAVEGEALERQRANFMMMKPADHNAVKKVIIPPFMPKALAEIAPEIERMAAEIVASAAEKGQCEFVSEVAARLPIYTFCELMGIPPHLREQVAEYGNALADVENQTEQSLDPMMGLFALAQELAEEKRRNPDGRLLSAMVNDTTLNLDPMQINQFVLVFAMAGHETTRSTAAHFVYLMHKHPEQYALLRSDFDAHIDNAIDEVLRFTSTTTNFTRAATEDTEIGGYPVKKGDNIYLSYAAANRDPSIFEDPHRFDITRPNAKRHLAFGVGPHVCIGARLAKMQLRALLKEVVTRMPEIRLIGEPEWLRSVWFNAIIKMPVRF</sequence>
<evidence type="ECO:0000256" key="2">
    <source>
        <dbReference type="RuleBase" id="RU000461"/>
    </source>
</evidence>
<dbReference type="PRINTS" id="PR00385">
    <property type="entry name" value="P450"/>
</dbReference>
<keyword evidence="2" id="KW-0503">Monooxygenase</keyword>
<dbReference type="PANTHER" id="PTHR46696:SF4">
    <property type="entry name" value="BIOTIN BIOSYNTHESIS CYTOCHROME P450"/>
    <property type="match status" value="1"/>
</dbReference>
<keyword evidence="2" id="KW-0479">Metal-binding</keyword>
<keyword evidence="2" id="KW-0560">Oxidoreductase</keyword>
<reference evidence="4" key="1">
    <citation type="journal article" date="2019" name="Int. J. Syst. Evol. Microbiol.">
        <title>The Global Catalogue of Microorganisms (GCM) 10K type strain sequencing project: providing services to taxonomists for standard genome sequencing and annotation.</title>
        <authorList>
            <consortium name="The Broad Institute Genomics Platform"/>
            <consortium name="The Broad Institute Genome Sequencing Center for Infectious Disease"/>
            <person name="Wu L."/>
            <person name="Ma J."/>
        </authorList>
    </citation>
    <scope>NUCLEOTIDE SEQUENCE [LARGE SCALE GENOMIC DNA]</scope>
    <source>
        <strain evidence="4">CGMCC 1.12449</strain>
    </source>
</reference>
<dbReference type="Pfam" id="PF00067">
    <property type="entry name" value="p450"/>
    <property type="match status" value="1"/>
</dbReference>
<dbReference type="Proteomes" id="UP001597215">
    <property type="component" value="Unassembled WGS sequence"/>
</dbReference>
<comment type="similarity">
    <text evidence="1 2">Belongs to the cytochrome P450 family.</text>
</comment>
<dbReference type="InterPro" id="IPR001128">
    <property type="entry name" value="Cyt_P450"/>
</dbReference>
<keyword evidence="2" id="KW-0349">Heme</keyword>
<keyword evidence="4" id="KW-1185">Reference proteome</keyword>
<protein>
    <submittedName>
        <fullName evidence="3">Cytochrome P450</fullName>
    </submittedName>
</protein>
<dbReference type="InterPro" id="IPR017972">
    <property type="entry name" value="Cyt_P450_CS"/>
</dbReference>
<evidence type="ECO:0000256" key="1">
    <source>
        <dbReference type="ARBA" id="ARBA00010617"/>
    </source>
</evidence>
<evidence type="ECO:0000313" key="4">
    <source>
        <dbReference type="Proteomes" id="UP001597215"/>
    </source>
</evidence>
<gene>
    <name evidence="3" type="ORF">ACFSAG_06555</name>
</gene>
<evidence type="ECO:0000313" key="3">
    <source>
        <dbReference type="EMBL" id="MFD1766500.1"/>
    </source>
</evidence>
<dbReference type="InterPro" id="IPR036396">
    <property type="entry name" value="Cyt_P450_sf"/>
</dbReference>
<comment type="caution">
    <text evidence="3">The sequence shown here is derived from an EMBL/GenBank/DDBJ whole genome shotgun (WGS) entry which is preliminary data.</text>
</comment>
<proteinExistence type="inferred from homology"/>
<organism evidence="3 4">
    <name type="scientific">Sphingorhabdus buctiana</name>
    <dbReference type="NCBI Taxonomy" id="1508805"/>
    <lineage>
        <taxon>Bacteria</taxon>
        <taxon>Pseudomonadati</taxon>
        <taxon>Pseudomonadota</taxon>
        <taxon>Alphaproteobacteria</taxon>
        <taxon>Sphingomonadales</taxon>
        <taxon>Sphingomonadaceae</taxon>
        <taxon>Sphingorhabdus</taxon>
    </lineage>
</organism>
<keyword evidence="2" id="KW-0408">Iron</keyword>